<proteinExistence type="predicted"/>
<evidence type="ECO:0000256" key="2">
    <source>
        <dbReference type="ARBA" id="ARBA00022692"/>
    </source>
</evidence>
<keyword evidence="4 5" id="KW-0472">Membrane</keyword>
<protein>
    <recommendedName>
        <fullName evidence="8">DoxX family protein</fullName>
    </recommendedName>
</protein>
<dbReference type="Pfam" id="PF13564">
    <property type="entry name" value="DoxX_2"/>
    <property type="match status" value="1"/>
</dbReference>
<dbReference type="AlphaFoldDB" id="A0A1A5YBN3"/>
<evidence type="ECO:0000256" key="3">
    <source>
        <dbReference type="ARBA" id="ARBA00022989"/>
    </source>
</evidence>
<evidence type="ECO:0008006" key="8">
    <source>
        <dbReference type="Google" id="ProtNLM"/>
    </source>
</evidence>
<feature type="transmembrane region" description="Helical" evidence="5">
    <location>
        <begin position="92"/>
        <end position="110"/>
    </location>
</feature>
<evidence type="ECO:0000256" key="4">
    <source>
        <dbReference type="ARBA" id="ARBA00023136"/>
    </source>
</evidence>
<dbReference type="STRING" id="1844972.A7K91_23105"/>
<reference evidence="6 7" key="1">
    <citation type="submission" date="2016-05" db="EMBL/GenBank/DDBJ databases">
        <title>Paenibacillus oryzae. sp. nov., isolated from the rice root.</title>
        <authorList>
            <person name="Zhang J."/>
            <person name="Zhang X."/>
        </authorList>
    </citation>
    <scope>NUCLEOTIDE SEQUENCE [LARGE SCALE GENOMIC DNA]</scope>
    <source>
        <strain evidence="6 7">1DrF-4</strain>
    </source>
</reference>
<keyword evidence="7" id="KW-1185">Reference proteome</keyword>
<dbReference type="OrthoDB" id="2454358at2"/>
<evidence type="ECO:0000313" key="6">
    <source>
        <dbReference type="EMBL" id="OBR63008.1"/>
    </source>
</evidence>
<comment type="subcellular location">
    <subcellularLocation>
        <location evidence="1">Membrane</location>
        <topology evidence="1">Multi-pass membrane protein</topology>
    </subcellularLocation>
</comment>
<accession>A0A1A5YBN3</accession>
<evidence type="ECO:0000256" key="5">
    <source>
        <dbReference type="SAM" id="Phobius"/>
    </source>
</evidence>
<dbReference type="EMBL" id="LYPA01000075">
    <property type="protein sequence ID" value="OBR63008.1"/>
    <property type="molecule type" value="Genomic_DNA"/>
</dbReference>
<name>A0A1A5YBN3_9BACL</name>
<dbReference type="GO" id="GO:0016020">
    <property type="term" value="C:membrane"/>
    <property type="evidence" value="ECO:0007669"/>
    <property type="project" value="UniProtKB-SubCell"/>
</dbReference>
<feature type="transmembrane region" description="Helical" evidence="5">
    <location>
        <begin position="41"/>
        <end position="63"/>
    </location>
</feature>
<evidence type="ECO:0000313" key="7">
    <source>
        <dbReference type="Proteomes" id="UP000092024"/>
    </source>
</evidence>
<comment type="caution">
    <text evidence="6">The sequence shown here is derived from an EMBL/GenBank/DDBJ whole genome shotgun (WGS) entry which is preliminary data.</text>
</comment>
<evidence type="ECO:0000256" key="1">
    <source>
        <dbReference type="ARBA" id="ARBA00004141"/>
    </source>
</evidence>
<dbReference type="Proteomes" id="UP000092024">
    <property type="component" value="Unassembled WGS sequence"/>
</dbReference>
<dbReference type="InterPro" id="IPR032808">
    <property type="entry name" value="DoxX"/>
</dbReference>
<sequence length="111" mass="12192">MILFLVVQMLLAILFLFSGSGKLLGWSSYKKSFKHLRLPKRIRILAGIVQLMGSIGLIIGFWFSSATAASGLLLSFTMFAAIASHIRVKDTLAQTAPAIFVCMLTVLLLFK</sequence>
<gene>
    <name evidence="6" type="ORF">A7K91_23105</name>
</gene>
<keyword evidence="3 5" id="KW-1133">Transmembrane helix</keyword>
<keyword evidence="2 5" id="KW-0812">Transmembrane</keyword>
<organism evidence="6 7">
    <name type="scientific">Paenibacillus oryzae</name>
    <dbReference type="NCBI Taxonomy" id="1844972"/>
    <lineage>
        <taxon>Bacteria</taxon>
        <taxon>Bacillati</taxon>
        <taxon>Bacillota</taxon>
        <taxon>Bacilli</taxon>
        <taxon>Bacillales</taxon>
        <taxon>Paenibacillaceae</taxon>
        <taxon>Paenibacillus</taxon>
    </lineage>
</organism>
<dbReference type="RefSeq" id="WP_068686585.1">
    <property type="nucleotide sequence ID" value="NZ_LYPA01000075.1"/>
</dbReference>